<dbReference type="GO" id="GO:0000147">
    <property type="term" value="P:actin cortical patch assembly"/>
    <property type="evidence" value="ECO:0007669"/>
    <property type="project" value="TreeGrafter"/>
</dbReference>
<sequence>MILDPLSPNIESHTQDEIIEFWEKTEAIANISKENLDEPHVNSSLVAYLKFATDSYKIFINTDRDLYRMSLILLESPLFEFKKEFCLSKLQSLLNIDLLEMNMKFIIVYILLCEAKKNVHSLEIMLKFQGFTVFYNVLYTQFAYLSKYGKEKTVVCKQQYNPEDSKTGRPLHSPDRSLTDIDLAIIDEMKQISTVLMDLLFQILKYCKCVIANLQIVDNFFVYFLMESMRSDTMDDMFNNAQFKLLLALNEQYMMFSKEFDIENKVYKYLINGSVSKSFTELLLLKFNRVSDPPLQIMMCKIIYLILTPRGDYVPMNFFYTNDLHVLIDVLIRELQNISEDEEILRNTLLRVLLPLLKNTQLSKTHYRKDDLNKLLIYLSTLDNVCVDSPALHERQVTVLLSRKCLQQIPWLKAPSPLPDEDSSASSNMTSRNSSIVTLGAIDNQDILARKGHLYSNRELDISAESLTKRKARAPPPPPSRKCGTSK</sequence>
<dbReference type="InterPro" id="IPR030125">
    <property type="entry name" value="SPIN90/Ldb17"/>
</dbReference>
<dbReference type="EMBL" id="OX365760">
    <property type="protein sequence ID" value="CAI4037760.1"/>
    <property type="molecule type" value="Genomic_DNA"/>
</dbReference>
<dbReference type="GO" id="GO:0051666">
    <property type="term" value="P:actin cortical patch localization"/>
    <property type="evidence" value="ECO:0007669"/>
    <property type="project" value="TreeGrafter"/>
</dbReference>
<evidence type="ECO:0000313" key="3">
    <source>
        <dbReference type="EMBL" id="CAI4037760.1"/>
    </source>
</evidence>
<organism evidence="3 4">
    <name type="scientific">Saccharomyces mikatae IFO 1815</name>
    <dbReference type="NCBI Taxonomy" id="226126"/>
    <lineage>
        <taxon>Eukaryota</taxon>
        <taxon>Fungi</taxon>
        <taxon>Dikarya</taxon>
        <taxon>Ascomycota</taxon>
        <taxon>Saccharomycotina</taxon>
        <taxon>Saccharomycetes</taxon>
        <taxon>Saccharomycetales</taxon>
        <taxon>Saccharomycetaceae</taxon>
        <taxon>Saccharomyces</taxon>
    </lineage>
</organism>
<evidence type="ECO:0000259" key="2">
    <source>
        <dbReference type="Pfam" id="PF09431"/>
    </source>
</evidence>
<gene>
    <name evidence="3" type="primary">SMKI04G0930</name>
    <name evidence="3" type="ORF">SMKI_04G0930</name>
</gene>
<dbReference type="GO" id="GO:0006897">
    <property type="term" value="P:endocytosis"/>
    <property type="evidence" value="ECO:0007669"/>
    <property type="project" value="TreeGrafter"/>
</dbReference>
<accession>A0AA35IX66</accession>
<feature type="domain" description="SPIN90/Ldb17 leucine-rich" evidence="2">
    <location>
        <begin position="235"/>
        <end position="372"/>
    </location>
</feature>
<name>A0AA35IX66_SACMI</name>
<protein>
    <recommendedName>
        <fullName evidence="2">SPIN90/Ldb17 leucine-rich domain-containing protein</fullName>
    </recommendedName>
</protein>
<dbReference type="RefSeq" id="XP_056080876.1">
    <property type="nucleotide sequence ID" value="XM_056226619.1"/>
</dbReference>
<dbReference type="PANTHER" id="PTHR13357:SF1">
    <property type="entry name" value="NCK-INTERACTING PROTEIN WITH SH3 DOMAIN"/>
    <property type="match status" value="1"/>
</dbReference>
<dbReference type="PANTHER" id="PTHR13357">
    <property type="entry name" value="SH3 ADAPTER PROTEIN SPIN90 NCK INTERACTING PROTEIN WITH SH3 DOMAIN"/>
    <property type="match status" value="1"/>
</dbReference>
<reference evidence="3" key="1">
    <citation type="submission" date="2022-10" db="EMBL/GenBank/DDBJ databases">
        <authorList>
            <person name="Byrne P K."/>
        </authorList>
    </citation>
    <scope>NUCLEOTIDE SEQUENCE</scope>
    <source>
        <strain evidence="3">IFO1815</strain>
    </source>
</reference>
<dbReference type="GO" id="GO:0030479">
    <property type="term" value="C:actin cortical patch"/>
    <property type="evidence" value="ECO:0007669"/>
    <property type="project" value="TreeGrafter"/>
</dbReference>
<dbReference type="GO" id="GO:0071933">
    <property type="term" value="F:Arp2/3 complex binding"/>
    <property type="evidence" value="ECO:0007669"/>
    <property type="project" value="TreeGrafter"/>
</dbReference>
<feature type="region of interest" description="Disordered" evidence="1">
    <location>
        <begin position="465"/>
        <end position="487"/>
    </location>
</feature>
<keyword evidence="4" id="KW-1185">Reference proteome</keyword>
<evidence type="ECO:0000313" key="4">
    <source>
        <dbReference type="Proteomes" id="UP001161438"/>
    </source>
</evidence>
<evidence type="ECO:0000256" key="1">
    <source>
        <dbReference type="SAM" id="MobiDB-lite"/>
    </source>
</evidence>
<proteinExistence type="predicted"/>
<dbReference type="Pfam" id="PF09431">
    <property type="entry name" value="SPIN90_LRD"/>
    <property type="match status" value="1"/>
</dbReference>
<dbReference type="GeneID" id="80916972"/>
<dbReference type="InterPro" id="IPR018556">
    <property type="entry name" value="SPIN90/Ldb17_LRD"/>
</dbReference>
<dbReference type="Proteomes" id="UP001161438">
    <property type="component" value="Chromosome 4"/>
</dbReference>
<dbReference type="AlphaFoldDB" id="A0AA35IX66"/>